<gene>
    <name evidence="1" type="ordered locus">PputW619_1493</name>
</gene>
<dbReference type="AlphaFoldDB" id="B1J4X6"/>
<dbReference type="EMBL" id="CP000949">
    <property type="protein sequence ID" value="ACA71998.1"/>
    <property type="molecule type" value="Genomic_DNA"/>
</dbReference>
<dbReference type="STRING" id="390235.PputW619_1493"/>
<dbReference type="HOGENOM" id="CLU_018866_0_0_6"/>
<dbReference type="KEGG" id="ppw:PputW619_1493"/>
<sequence>MAEYNFSELYAWLKEQPRALNWGMISVMDRKKLNLLLLQAYIQRFKTSAYLPPITGSIPNGDDRRFALNKFTLDWPRLNFAGMQANDSKAGLTMQVMSGTQLGLRRAGDDWQVREILEIGPLQGPELSLDLLLANVPGVVGEEGRVRLDLKESSDFKLDVSADAGEQRLVGDYFKQNFENLPDAQRVFPLGQIEAGGNPLLRATSFALRTQARERDPEDDEGAVLALLCYEGDEQGNIPGRDFRYLIPKDKAYDATVLFEPSRIMLAQLLESLKGIAEDVEFRLVRDAKGKPTGATASGGEMVIREQTLVHEFDTEPNFFGRVRHMILKFKVFDIVLKMADAFEVAVKDKTVEVAWKVTGVMAVEPLDLDDETGEIGNAIRVLNFDTSDFYKRTEDSFEYAFKSSYELEDVDGGVLKFQGLELLEVKAPAPVVGDIKPPAVPPDLDPMYSMILAFLTFYMMPMMFAIALMLESLFKATGSTEFPSVEFILRKAFERNFQFSQSLKELVDETIKLYFGNALVGQDQFAPRDIALFGAVSPAATAFAVDPMEHTLAVASTPKQFNTVPPHPSKLRWACEPVLDTVASDQIGDINPDTGLYTPPRGEDFDGAYVRVRIHAEHKDTGFKSSALITVVKSRVQINPLVYVTQVKGNVKLQAGYLGDASNLRWADPTYGELSASGKNAVYLAPGEMPPLDPAYPDELAAFAVDEIVLSEAGANSPAYTALIITESAIKQPMQLLREIDPVEGTVKLTAMINGKRQDPAKIQWNVKYGSGAVNPATGVYTHDKSSSDQFALITATFDTQLIGIFDGYVIQTLPPARLEDAMQGVGAFEVQKNLQGVKS</sequence>
<proteinExistence type="predicted"/>
<evidence type="ECO:0000313" key="1">
    <source>
        <dbReference type="EMBL" id="ACA71998.1"/>
    </source>
</evidence>
<name>B1J4X6_PSEPW</name>
<reference evidence="1" key="1">
    <citation type="submission" date="2008-02" db="EMBL/GenBank/DDBJ databases">
        <title>Complete sequence of Psuedomonas putida W619.</title>
        <authorList>
            <consortium name="US DOE Joint Genome Institute"/>
            <person name="Copeland A."/>
            <person name="Lucas S."/>
            <person name="Lapidus A."/>
            <person name="Barry K."/>
            <person name="Detter J.C."/>
            <person name="Glavina del Rio T."/>
            <person name="Dalin E."/>
            <person name="Tice H."/>
            <person name="Pitluck S."/>
            <person name="Chain P."/>
            <person name="Malfatti S."/>
            <person name="Shin M."/>
            <person name="Vergez L."/>
            <person name="Schmutz J."/>
            <person name="Larimer F."/>
            <person name="Land M."/>
            <person name="Hauser L."/>
            <person name="Kyrpides N."/>
            <person name="Kim E."/>
            <person name="Taghavi S."/>
            <person name="Vangronsveld D."/>
            <person name="van der Lelie D."/>
            <person name="Richardson P."/>
        </authorList>
    </citation>
    <scope>NUCLEOTIDE SEQUENCE</scope>
    <source>
        <strain evidence="1">W619</strain>
    </source>
</reference>
<accession>B1J4X6</accession>
<protein>
    <submittedName>
        <fullName evidence="1">Uncharacterized protein</fullName>
    </submittedName>
</protein>
<organism evidence="1">
    <name type="scientific">Pseudomonas putida (strain W619)</name>
    <dbReference type="NCBI Taxonomy" id="390235"/>
    <lineage>
        <taxon>Bacteria</taxon>
        <taxon>Pseudomonadati</taxon>
        <taxon>Pseudomonadota</taxon>
        <taxon>Gammaproteobacteria</taxon>
        <taxon>Pseudomonadales</taxon>
        <taxon>Pseudomonadaceae</taxon>
        <taxon>Pseudomonas</taxon>
    </lineage>
</organism>